<dbReference type="EMBL" id="BMJM01000001">
    <property type="protein sequence ID" value="GGE01649.1"/>
    <property type="molecule type" value="Genomic_DNA"/>
</dbReference>
<accession>A0A917E3L8</accession>
<sequence>MPGSFFDSNILLYSASSDDDKADRAEALIVRGGTVSAQVLNEVANVARRKMHLTWVETRDLLLPFRKLLTITPVTEAIHNHGLRLAERHGFAIYDSMIVAAAIAAHCDTLWSEDMHHDLTVESVLTIRNPFA</sequence>
<organism evidence="2 3">
    <name type="scientific">Sandarakinorhabdus glacialis</name>
    <dbReference type="NCBI Taxonomy" id="1614636"/>
    <lineage>
        <taxon>Bacteria</taxon>
        <taxon>Pseudomonadati</taxon>
        <taxon>Pseudomonadota</taxon>
        <taxon>Alphaproteobacteria</taxon>
        <taxon>Sphingomonadales</taxon>
        <taxon>Sphingosinicellaceae</taxon>
        <taxon>Sandarakinorhabdus</taxon>
    </lineage>
</organism>
<reference evidence="2" key="1">
    <citation type="journal article" date="2014" name="Int. J. Syst. Evol. Microbiol.">
        <title>Complete genome sequence of Corynebacterium casei LMG S-19264T (=DSM 44701T), isolated from a smear-ripened cheese.</title>
        <authorList>
            <consortium name="US DOE Joint Genome Institute (JGI-PGF)"/>
            <person name="Walter F."/>
            <person name="Albersmeier A."/>
            <person name="Kalinowski J."/>
            <person name="Ruckert C."/>
        </authorList>
    </citation>
    <scope>NUCLEOTIDE SEQUENCE</scope>
    <source>
        <strain evidence="2">CGMCC 1.15519</strain>
    </source>
</reference>
<gene>
    <name evidence="2" type="primary">vapC</name>
    <name evidence="2" type="ORF">GCM10011529_05000</name>
</gene>
<protein>
    <submittedName>
        <fullName evidence="2">Ribonuclease VapC</fullName>
    </submittedName>
</protein>
<dbReference type="SUPFAM" id="SSF88723">
    <property type="entry name" value="PIN domain-like"/>
    <property type="match status" value="1"/>
</dbReference>
<name>A0A917E3L8_9SPHN</name>
<comment type="caution">
    <text evidence="2">The sequence shown here is derived from an EMBL/GenBank/DDBJ whole genome shotgun (WGS) entry which is preliminary data.</text>
</comment>
<dbReference type="AlphaFoldDB" id="A0A917E3L8"/>
<dbReference type="InterPro" id="IPR029060">
    <property type="entry name" value="PIN-like_dom_sf"/>
</dbReference>
<feature type="domain" description="PIN" evidence="1">
    <location>
        <begin position="5"/>
        <end position="114"/>
    </location>
</feature>
<proteinExistence type="predicted"/>
<dbReference type="CDD" id="cd18692">
    <property type="entry name" value="PIN_VapC-like"/>
    <property type="match status" value="1"/>
</dbReference>
<dbReference type="InterPro" id="IPR002716">
    <property type="entry name" value="PIN_dom"/>
</dbReference>
<dbReference type="Pfam" id="PF01850">
    <property type="entry name" value="PIN"/>
    <property type="match status" value="1"/>
</dbReference>
<dbReference type="Gene3D" id="3.40.50.1010">
    <property type="entry name" value="5'-nuclease"/>
    <property type="match status" value="1"/>
</dbReference>
<evidence type="ECO:0000313" key="3">
    <source>
        <dbReference type="Proteomes" id="UP000635071"/>
    </source>
</evidence>
<dbReference type="RefSeq" id="WP_188761318.1">
    <property type="nucleotide sequence ID" value="NZ_BMJM01000001.1"/>
</dbReference>
<evidence type="ECO:0000313" key="2">
    <source>
        <dbReference type="EMBL" id="GGE01649.1"/>
    </source>
</evidence>
<keyword evidence="3" id="KW-1185">Reference proteome</keyword>
<dbReference type="Proteomes" id="UP000635071">
    <property type="component" value="Unassembled WGS sequence"/>
</dbReference>
<evidence type="ECO:0000259" key="1">
    <source>
        <dbReference type="Pfam" id="PF01850"/>
    </source>
</evidence>
<reference evidence="2" key="2">
    <citation type="submission" date="2020-09" db="EMBL/GenBank/DDBJ databases">
        <authorList>
            <person name="Sun Q."/>
            <person name="Zhou Y."/>
        </authorList>
    </citation>
    <scope>NUCLEOTIDE SEQUENCE</scope>
    <source>
        <strain evidence="2">CGMCC 1.15519</strain>
    </source>
</reference>